<dbReference type="EMBL" id="RJVU01053528">
    <property type="protein sequence ID" value="ROL33045.1"/>
    <property type="molecule type" value="Genomic_DNA"/>
</dbReference>
<dbReference type="Proteomes" id="UP000281406">
    <property type="component" value="Unassembled WGS sequence"/>
</dbReference>
<feature type="region of interest" description="Disordered" evidence="1">
    <location>
        <begin position="1"/>
        <end position="29"/>
    </location>
</feature>
<accession>A0A3N0Y336</accession>
<organism evidence="2 3">
    <name type="scientific">Anabarilius grahami</name>
    <name type="common">Kanglang fish</name>
    <name type="synonym">Barilius grahami</name>
    <dbReference type="NCBI Taxonomy" id="495550"/>
    <lineage>
        <taxon>Eukaryota</taxon>
        <taxon>Metazoa</taxon>
        <taxon>Chordata</taxon>
        <taxon>Craniata</taxon>
        <taxon>Vertebrata</taxon>
        <taxon>Euteleostomi</taxon>
        <taxon>Actinopterygii</taxon>
        <taxon>Neopterygii</taxon>
        <taxon>Teleostei</taxon>
        <taxon>Ostariophysi</taxon>
        <taxon>Cypriniformes</taxon>
        <taxon>Xenocyprididae</taxon>
        <taxon>Xenocypridinae</taxon>
        <taxon>Xenocypridinae incertae sedis</taxon>
        <taxon>Anabarilius</taxon>
    </lineage>
</organism>
<name>A0A3N0Y336_ANAGA</name>
<proteinExistence type="predicted"/>
<keyword evidence="3" id="KW-1185">Reference proteome</keyword>
<evidence type="ECO:0000313" key="3">
    <source>
        <dbReference type="Proteomes" id="UP000281406"/>
    </source>
</evidence>
<evidence type="ECO:0000256" key="1">
    <source>
        <dbReference type="SAM" id="MobiDB-lite"/>
    </source>
</evidence>
<evidence type="ECO:0000313" key="2">
    <source>
        <dbReference type="EMBL" id="ROL33045.1"/>
    </source>
</evidence>
<reference evidence="2 3" key="1">
    <citation type="submission" date="2018-10" db="EMBL/GenBank/DDBJ databases">
        <title>Genome assembly for a Yunnan-Guizhou Plateau 3E fish, Anabarilius grahami (Regan), and its evolutionary and genetic applications.</title>
        <authorList>
            <person name="Jiang W."/>
        </authorList>
    </citation>
    <scope>NUCLEOTIDE SEQUENCE [LARGE SCALE GENOMIC DNA]</scope>
    <source>
        <strain evidence="2">AG-KIZ</strain>
        <tissue evidence="2">Muscle</tissue>
    </source>
</reference>
<dbReference type="AlphaFoldDB" id="A0A3N0Y336"/>
<protein>
    <submittedName>
        <fullName evidence="2">Uncharacterized protein</fullName>
    </submittedName>
</protein>
<sequence>MDQVGSGHSGTPSEDQGGVGGTDQAGSNKSRVFIEGQGETWYRYCDIGLLGQLGEVSDQWVLSTIAHGYQLQFQFPPVNWKKNSIQPQQQVLQRVREGHRTVLLVAPCWLGRPWFPDLVRLNQGHLGMASAESVPQQLDETGPLVLFNVSRPETQNLFNLLLSLLDGDSGHTEHVVVPLNEDS</sequence>
<comment type="caution">
    <text evidence="2">The sequence shown here is derived from an EMBL/GenBank/DDBJ whole genome shotgun (WGS) entry which is preliminary data.</text>
</comment>
<gene>
    <name evidence="2" type="ORF">DPX16_5940</name>
</gene>